<dbReference type="Proteomes" id="UP001177021">
    <property type="component" value="Unassembled WGS sequence"/>
</dbReference>
<dbReference type="EMBL" id="CASHSV030000024">
    <property type="protein sequence ID" value="CAJ2640796.1"/>
    <property type="molecule type" value="Genomic_DNA"/>
</dbReference>
<proteinExistence type="predicted"/>
<evidence type="ECO:0000313" key="1">
    <source>
        <dbReference type="EMBL" id="CAJ2640796.1"/>
    </source>
</evidence>
<keyword evidence="2" id="KW-1185">Reference proteome</keyword>
<name>A0ACB0J9B3_TRIPR</name>
<gene>
    <name evidence="1" type="ORF">MILVUS5_LOCUS10591</name>
</gene>
<reference evidence="1" key="1">
    <citation type="submission" date="2023-10" db="EMBL/GenBank/DDBJ databases">
        <authorList>
            <person name="Rodriguez Cubillos JULIANA M."/>
            <person name="De Vega J."/>
        </authorList>
    </citation>
    <scope>NUCLEOTIDE SEQUENCE</scope>
</reference>
<accession>A0ACB0J9B3</accession>
<comment type="caution">
    <text evidence="1">The sequence shown here is derived from an EMBL/GenBank/DDBJ whole genome shotgun (WGS) entry which is preliminary data.</text>
</comment>
<protein>
    <submittedName>
        <fullName evidence="1">Uncharacterized protein</fullName>
    </submittedName>
</protein>
<organism evidence="1 2">
    <name type="scientific">Trifolium pratense</name>
    <name type="common">Red clover</name>
    <dbReference type="NCBI Taxonomy" id="57577"/>
    <lineage>
        <taxon>Eukaryota</taxon>
        <taxon>Viridiplantae</taxon>
        <taxon>Streptophyta</taxon>
        <taxon>Embryophyta</taxon>
        <taxon>Tracheophyta</taxon>
        <taxon>Spermatophyta</taxon>
        <taxon>Magnoliopsida</taxon>
        <taxon>eudicotyledons</taxon>
        <taxon>Gunneridae</taxon>
        <taxon>Pentapetalae</taxon>
        <taxon>rosids</taxon>
        <taxon>fabids</taxon>
        <taxon>Fabales</taxon>
        <taxon>Fabaceae</taxon>
        <taxon>Papilionoideae</taxon>
        <taxon>50 kb inversion clade</taxon>
        <taxon>NPAAA clade</taxon>
        <taxon>Hologalegina</taxon>
        <taxon>IRL clade</taxon>
        <taxon>Trifolieae</taxon>
        <taxon>Trifolium</taxon>
    </lineage>
</organism>
<evidence type="ECO:0000313" key="2">
    <source>
        <dbReference type="Proteomes" id="UP001177021"/>
    </source>
</evidence>
<sequence>MEDPSERLGSEELDTSITVKTDDLSMEIDPPFQENAVTAEDWRKSLRKVVPAVVVLRITATRAFDTESASASSATGFVVDKRRGIILTNRHVVKPGPVVAEAMFLNREEVPVHPIYRDPVHDFGFFQYDPSAIQFLNYEEIPLAPEGACVGLEIRVVGNDSGEKVSILAGTLARLDRDAPHYKKDGYNDFNTFYMQAASGTKGGSSGSPVIDWQGRAVGLNAGSKTTSASAFFLPLERVVRALRFLQKGSETYVDKWMPVSIPRGTLQVTFLHKGFDETRRLGLRTETEQIVRNASPASETGMLVVESVVPGGPGYKNLEPGDVLVRVNGEVITQFLKLETILDDSVNSSIELQIERGGASKSLTLSVQDLHSITPNYFLEVSGAVIQPLSYQQARNFRFNCGLVYVTEPGYMLFKAGVPRHAIIKKFAGEEISCLEELISVLSNLSRGARVPLEYISYVDRHRRKSVLVTVDRHEWYAPPQIYTRDDSTGLWIAKPAFQPDSPFLSSGNLAGRPSSLTGEHADGGDVCEGNHQELVDGVTSMETNSEDPSVCASHDNGSDGIIKKRRVDDLSTDGSVADISLNEPEETKLEISSAIQDDGLMDYQGATAATANASVTERVIESTLVMFEVHVPPSCMLDGVHSQHFFGTGVIIYHSQDMGLVAVDKNTVAVSSSDVLLSFAAFPVEIPGEVVFLHPVHNYALISYDPSALGPVGASVVRAAELLPDPALRRGDSVYLVGLSRSLQATSRKSVVTNPSAALNIGSADSPRYRATNMEVIELDTDFGSSFSGVLTDEQGRVQALWGSFSTQKKKKRRKMKTGKRRDVTIFTHTSKRDLMLKFSGSTSEDHQFVRGIPIYAISQVLDKIISGVNGPPLLINGVKRHMPLLRILEVELYPTLLSKARSFGLSDAWIQAFVKKDPIRRQVLRVKGCLAGSKAENLLEQGDMVLAINKEPVTCFRDIENACQALDQSNTNDGKLQMTIFRQGREVELLVGTDVRDGNGTTRTINWCGCIVQDPHSAVRALGFLPEEGHGVYVARWCHGSPVHRYGLYALQWIVEINGKPTPDLDSFVNVTKELEHGEFVRVRTIHLNGKPRVLTLKQDLHYWPTWQLRFSPDTAIWHRNVIKALDRSTV</sequence>